<dbReference type="EMBL" id="ASTJ01000011">
    <property type="protein sequence ID" value="EPC04200.1"/>
    <property type="molecule type" value="Genomic_DNA"/>
</dbReference>
<evidence type="ECO:0000256" key="1">
    <source>
        <dbReference type="ARBA" id="ARBA00004613"/>
    </source>
</evidence>
<evidence type="ECO:0000259" key="3">
    <source>
        <dbReference type="PROSITE" id="PS51677"/>
    </source>
</evidence>
<dbReference type="InterPro" id="IPR051398">
    <property type="entry name" value="Polysacch_Deacetylase"/>
</dbReference>
<evidence type="ECO:0000256" key="2">
    <source>
        <dbReference type="ARBA" id="ARBA00022729"/>
    </source>
</evidence>
<reference evidence="4 5" key="1">
    <citation type="journal article" date="2013" name="Genome Announc.">
        <title>Draft genome sequence of the moderately halophilic gammaproteobacterium Halomonas anticariensis FP35.</title>
        <authorList>
            <person name="Tahrioui A."/>
            <person name="Quesada E."/>
            <person name="Llamas I."/>
        </authorList>
    </citation>
    <scope>NUCLEOTIDE SEQUENCE [LARGE SCALE GENOMIC DNA]</scope>
    <source>
        <strain evidence="5">DSM 16096 / CECT 5854 / LMG 22089 / FP35</strain>
    </source>
</reference>
<accession>S2KQN5</accession>
<dbReference type="GO" id="GO:0005576">
    <property type="term" value="C:extracellular region"/>
    <property type="evidence" value="ECO:0007669"/>
    <property type="project" value="UniProtKB-SubCell"/>
</dbReference>
<keyword evidence="2" id="KW-0732">Signal</keyword>
<gene>
    <name evidence="4" type="ORF">L861_02485</name>
</gene>
<dbReference type="SUPFAM" id="SSF88713">
    <property type="entry name" value="Glycoside hydrolase/deacetylase"/>
    <property type="match status" value="1"/>
</dbReference>
<dbReference type="Proteomes" id="UP000014463">
    <property type="component" value="Unassembled WGS sequence"/>
</dbReference>
<organism evidence="4 5">
    <name type="scientific">Litchfieldella anticariensis (strain DSM 16096 / CECT 5854 / CIP 108499 / LMG 22089 / FP35)</name>
    <name type="common">Halomonas anticariensis</name>
    <dbReference type="NCBI Taxonomy" id="1121939"/>
    <lineage>
        <taxon>Bacteria</taxon>
        <taxon>Pseudomonadati</taxon>
        <taxon>Pseudomonadota</taxon>
        <taxon>Gammaproteobacteria</taxon>
        <taxon>Oceanospirillales</taxon>
        <taxon>Halomonadaceae</taxon>
        <taxon>Litchfieldella</taxon>
    </lineage>
</organism>
<dbReference type="eggNOG" id="COG0726">
    <property type="taxonomic scope" value="Bacteria"/>
</dbReference>
<sequence length="325" mass="36703">MGRGLRRHEGAFILYGHRFSDDDDGYLQGLRPAWFDDQVAYLTRHYEVIPLKTLIDCLEQRRAVPARSVVLTFDDGFRDNLENAVPILERYRVPATIFVVTRSLTNGELPWSQRLGVIFQQTCNHQVSHPQLGEQPAPLNDSHQRRAAYQRIKLGIAPLQREARDSIITGLANQLGVEPPLDQMLSWEDARLLQASGVEIGGHSYSHALLGQVPIAEACHEIRRCREELRDHLGLEAAPFCLPGGSYSDDVIRCIKQTGFRSCFIPNQQKRYNTVVNTTLFTLSRLGLPNAPSHHLEAELDGPFHPLRECCHWLQGGYRSLSPSP</sequence>
<dbReference type="InterPro" id="IPR011330">
    <property type="entry name" value="Glyco_hydro/deAcase_b/a-brl"/>
</dbReference>
<name>S2KQN5_LITA3</name>
<proteinExistence type="predicted"/>
<dbReference type="Pfam" id="PF01522">
    <property type="entry name" value="Polysacc_deac_1"/>
    <property type="match status" value="2"/>
</dbReference>
<feature type="domain" description="NodB homology" evidence="3">
    <location>
        <begin position="67"/>
        <end position="325"/>
    </location>
</feature>
<dbReference type="InterPro" id="IPR002509">
    <property type="entry name" value="NODB_dom"/>
</dbReference>
<dbReference type="STRING" id="1121939.L861_02485"/>
<evidence type="ECO:0000313" key="5">
    <source>
        <dbReference type="Proteomes" id="UP000014463"/>
    </source>
</evidence>
<dbReference type="CDD" id="cd10918">
    <property type="entry name" value="CE4_NodB_like_5s_6s"/>
    <property type="match status" value="1"/>
</dbReference>
<comment type="caution">
    <text evidence="4">The sequence shown here is derived from an EMBL/GenBank/DDBJ whole genome shotgun (WGS) entry which is preliminary data.</text>
</comment>
<dbReference type="GO" id="GO:0005975">
    <property type="term" value="P:carbohydrate metabolic process"/>
    <property type="evidence" value="ECO:0007669"/>
    <property type="project" value="InterPro"/>
</dbReference>
<dbReference type="PROSITE" id="PS51677">
    <property type="entry name" value="NODB"/>
    <property type="match status" value="1"/>
</dbReference>
<dbReference type="PATRIC" id="fig|1121939.11.peg.461"/>
<dbReference type="AlphaFoldDB" id="S2KQN5"/>
<dbReference type="GO" id="GO:0016810">
    <property type="term" value="F:hydrolase activity, acting on carbon-nitrogen (but not peptide) bonds"/>
    <property type="evidence" value="ECO:0007669"/>
    <property type="project" value="InterPro"/>
</dbReference>
<dbReference type="Gene3D" id="3.20.20.370">
    <property type="entry name" value="Glycoside hydrolase/deacetylase"/>
    <property type="match status" value="1"/>
</dbReference>
<keyword evidence="5" id="KW-1185">Reference proteome</keyword>
<comment type="subcellular location">
    <subcellularLocation>
        <location evidence="1">Secreted</location>
    </subcellularLocation>
</comment>
<evidence type="ECO:0000313" key="4">
    <source>
        <dbReference type="EMBL" id="EPC04200.1"/>
    </source>
</evidence>
<dbReference type="PANTHER" id="PTHR34216">
    <property type="match status" value="1"/>
</dbReference>
<protein>
    <recommendedName>
        <fullName evidence="3">NodB homology domain-containing protein</fullName>
    </recommendedName>
</protein>
<dbReference type="PANTHER" id="PTHR34216:SF3">
    <property type="entry name" value="POLY-BETA-1,6-N-ACETYL-D-GLUCOSAMINE N-DEACETYLASE"/>
    <property type="match status" value="1"/>
</dbReference>